<dbReference type="AlphaFoldDB" id="A0A1M7A0V9"/>
<proteinExistence type="predicted"/>
<dbReference type="Proteomes" id="UP000184305">
    <property type="component" value="Unassembled WGS sequence"/>
</dbReference>
<dbReference type="EMBL" id="FRBQ01000001">
    <property type="protein sequence ID" value="SHL36235.1"/>
    <property type="molecule type" value="Genomic_DNA"/>
</dbReference>
<dbReference type="OrthoDB" id="6401505at2"/>
<evidence type="ECO:0000313" key="2">
    <source>
        <dbReference type="Proteomes" id="UP000184305"/>
    </source>
</evidence>
<gene>
    <name evidence="1" type="ORF">SAMN05216288_1742</name>
</gene>
<sequence>MNGRITRLRQWLERRRLERQPADTAGHVTLEAIDTEVGNRILESLKANGWRQVAQYSPMAFDKGIDYDSYTLRNGREELQMEWNNWFEWKLSGPSEIVAEIARRFALGKVSE</sequence>
<accession>A0A1M7A0V9</accession>
<dbReference type="RefSeq" id="WP_139272111.1">
    <property type="nucleotide sequence ID" value="NZ_FRBQ01000001.1"/>
</dbReference>
<evidence type="ECO:0000313" key="1">
    <source>
        <dbReference type="EMBL" id="SHL36235.1"/>
    </source>
</evidence>
<name>A0A1M7A0V9_9GAMM</name>
<organism evidence="1 2">
    <name type="scientific">Phytopseudomonas punonensis</name>
    <dbReference type="NCBI Taxonomy" id="1220495"/>
    <lineage>
        <taxon>Bacteria</taxon>
        <taxon>Pseudomonadati</taxon>
        <taxon>Pseudomonadota</taxon>
        <taxon>Gammaproteobacteria</taxon>
        <taxon>Pseudomonadales</taxon>
        <taxon>Pseudomonadaceae</taxon>
        <taxon>Phytopseudomonas</taxon>
    </lineage>
</organism>
<reference evidence="2" key="1">
    <citation type="submission" date="2016-11" db="EMBL/GenBank/DDBJ databases">
        <authorList>
            <person name="Varghese N."/>
            <person name="Submissions S."/>
        </authorList>
    </citation>
    <scope>NUCLEOTIDE SEQUENCE [LARGE SCALE GENOMIC DNA]</scope>
    <source>
        <strain evidence="2">CECT 8089</strain>
    </source>
</reference>
<keyword evidence="2" id="KW-1185">Reference proteome</keyword>
<protein>
    <submittedName>
        <fullName evidence="1">Uncharacterized protein</fullName>
    </submittedName>
</protein>
<dbReference type="STRING" id="1220495.SAMN05216288_1742"/>